<evidence type="ECO:0000256" key="1">
    <source>
        <dbReference type="ARBA" id="ARBA00004046"/>
    </source>
</evidence>
<dbReference type="PANTHER" id="PTHR45841:SF1">
    <property type="entry name" value="MRNA TURNOVER PROTEIN 4 HOMOLOG"/>
    <property type="match status" value="1"/>
</dbReference>
<keyword evidence="3 5" id="KW-0963">Cytoplasm</keyword>
<keyword evidence="5" id="KW-0690">Ribosome biogenesis</keyword>
<dbReference type="InterPro" id="IPR001790">
    <property type="entry name" value="Ribosomal_uL10"/>
</dbReference>
<dbReference type="STRING" id="6832.A0A553PGY1"/>
<evidence type="ECO:0000256" key="3">
    <source>
        <dbReference type="ARBA" id="ARBA00022490"/>
    </source>
</evidence>
<dbReference type="GO" id="GO:0006364">
    <property type="term" value="P:rRNA processing"/>
    <property type="evidence" value="ECO:0007669"/>
    <property type="project" value="TreeGrafter"/>
</dbReference>
<evidence type="ECO:0000313" key="7">
    <source>
        <dbReference type="EMBL" id="TRY76943.1"/>
    </source>
</evidence>
<dbReference type="CDD" id="cd05796">
    <property type="entry name" value="Ribosomal_P0_like"/>
    <property type="match status" value="1"/>
</dbReference>
<comment type="subcellular location">
    <subcellularLocation>
        <location evidence="5">Cytoplasm</location>
    </subcellularLocation>
    <subcellularLocation>
        <location evidence="5">Nucleus</location>
        <location evidence="5">Nucleolus</location>
    </subcellularLocation>
</comment>
<dbReference type="GO" id="GO:0000027">
    <property type="term" value="P:ribosomal large subunit assembly"/>
    <property type="evidence" value="ECO:0007669"/>
    <property type="project" value="InterPro"/>
</dbReference>
<comment type="subunit">
    <text evidence="5">Associates with the pre-60S ribosomal particle.</text>
</comment>
<dbReference type="SUPFAM" id="SSF160369">
    <property type="entry name" value="Ribosomal protein L10-like"/>
    <property type="match status" value="1"/>
</dbReference>
<gene>
    <name evidence="7" type="ORF">TCAL_14705</name>
</gene>
<dbReference type="GO" id="GO:0005730">
    <property type="term" value="C:nucleolus"/>
    <property type="evidence" value="ECO:0007669"/>
    <property type="project" value="UniProtKB-SubCell"/>
</dbReference>
<accession>A0A553PGY1</accession>
<evidence type="ECO:0000256" key="5">
    <source>
        <dbReference type="RuleBase" id="RU364039"/>
    </source>
</evidence>
<evidence type="ECO:0000313" key="8">
    <source>
        <dbReference type="Proteomes" id="UP000318571"/>
    </source>
</evidence>
<keyword evidence="8" id="KW-1185">Reference proteome</keyword>
<dbReference type="InterPro" id="IPR043164">
    <property type="entry name" value="Ribosomal_uL10-like_insert_sf"/>
</dbReference>
<dbReference type="GO" id="GO:0000956">
    <property type="term" value="P:nuclear-transcribed mRNA catabolic process"/>
    <property type="evidence" value="ECO:0007669"/>
    <property type="project" value="TreeGrafter"/>
</dbReference>
<comment type="caution">
    <text evidence="7">The sequence shown here is derived from an EMBL/GenBank/DDBJ whole genome shotgun (WGS) entry which is preliminary data.</text>
</comment>
<dbReference type="EMBL" id="VCGU01000004">
    <property type="protein sequence ID" value="TRY76943.1"/>
    <property type="molecule type" value="Genomic_DNA"/>
</dbReference>
<dbReference type="Pfam" id="PF00466">
    <property type="entry name" value="Ribosomal_L10"/>
    <property type="match status" value="1"/>
</dbReference>
<dbReference type="FunFam" id="3.30.70.1730:FF:000005">
    <property type="entry name" value="Ribosome assembly factor mrt4"/>
    <property type="match status" value="1"/>
</dbReference>
<dbReference type="AlphaFoldDB" id="A0A553PGY1"/>
<sequence>MPKSRRDRAITLSQTRKKPALEFKQSLVTKIRDAAAQHDFCYFVQVANNRNLFLKQLRDQWAGRGSFFLGKNRVMALALGRTEAEEIETGLHGMAKLLRNECGLLFTNRDQTEVVKFFEDYQEMDFARTGCLATDTVVLEAGPLTQFPHSLEPQLRALGDILTSEQARLLKLLGEKQAHFKLNMVAVWSKMKGEVKYLVEVQTMTVDQLNGATSDGNEVEEIDDE</sequence>
<dbReference type="Gene3D" id="3.30.70.1730">
    <property type="match status" value="1"/>
</dbReference>
<feature type="domain" description="Large ribosomal subunit protein uL10-like insertion" evidence="6">
    <location>
        <begin position="127"/>
        <end position="159"/>
    </location>
</feature>
<proteinExistence type="inferred from homology"/>
<dbReference type="Gene3D" id="3.90.105.20">
    <property type="match status" value="1"/>
</dbReference>
<dbReference type="InterPro" id="IPR040637">
    <property type="entry name" value="Ribosomal_uL10-like_insert"/>
</dbReference>
<evidence type="ECO:0000256" key="4">
    <source>
        <dbReference type="ARBA" id="ARBA00023242"/>
    </source>
</evidence>
<evidence type="ECO:0000259" key="6">
    <source>
        <dbReference type="Pfam" id="PF17777"/>
    </source>
</evidence>
<protein>
    <recommendedName>
        <fullName evidence="5">Ribosome assembly factor mrt4</fullName>
    </recommendedName>
</protein>
<dbReference type="InterPro" id="IPR033867">
    <property type="entry name" value="Mrt4"/>
</dbReference>
<dbReference type="PANTHER" id="PTHR45841">
    <property type="entry name" value="MRNA TURNOVER PROTEIN 4 MRTO4"/>
    <property type="match status" value="1"/>
</dbReference>
<dbReference type="Pfam" id="PF17777">
    <property type="entry name" value="RL10P_insert"/>
    <property type="match status" value="1"/>
</dbReference>
<dbReference type="GO" id="GO:0003723">
    <property type="term" value="F:RNA binding"/>
    <property type="evidence" value="ECO:0007669"/>
    <property type="project" value="TreeGrafter"/>
</dbReference>
<dbReference type="Proteomes" id="UP000318571">
    <property type="component" value="Chromosome 5"/>
</dbReference>
<comment type="similarity">
    <text evidence="2 5">Belongs to the universal ribosomal protein uL10 family.</text>
</comment>
<dbReference type="GO" id="GO:0005737">
    <property type="term" value="C:cytoplasm"/>
    <property type="evidence" value="ECO:0007669"/>
    <property type="project" value="UniProtKB-SubCell"/>
</dbReference>
<organism evidence="7 8">
    <name type="scientific">Tigriopus californicus</name>
    <name type="common">Marine copepod</name>
    <dbReference type="NCBI Taxonomy" id="6832"/>
    <lineage>
        <taxon>Eukaryota</taxon>
        <taxon>Metazoa</taxon>
        <taxon>Ecdysozoa</taxon>
        <taxon>Arthropoda</taxon>
        <taxon>Crustacea</taxon>
        <taxon>Multicrustacea</taxon>
        <taxon>Hexanauplia</taxon>
        <taxon>Copepoda</taxon>
        <taxon>Harpacticoida</taxon>
        <taxon>Harpacticidae</taxon>
        <taxon>Tigriopus</taxon>
    </lineage>
</organism>
<dbReference type="InterPro" id="IPR043141">
    <property type="entry name" value="Ribosomal_uL10-like_sf"/>
</dbReference>
<evidence type="ECO:0000256" key="2">
    <source>
        <dbReference type="ARBA" id="ARBA00008889"/>
    </source>
</evidence>
<dbReference type="OMA" id="LEWAENY"/>
<dbReference type="InterPro" id="IPR051742">
    <property type="entry name" value="Ribosome_Assembly_uL10"/>
</dbReference>
<keyword evidence="4 5" id="KW-0539">Nucleus</keyword>
<name>A0A553PGY1_TIGCA</name>
<dbReference type="GO" id="GO:0030687">
    <property type="term" value="C:preribosome, large subunit precursor"/>
    <property type="evidence" value="ECO:0007669"/>
    <property type="project" value="TreeGrafter"/>
</dbReference>
<reference evidence="7 8" key="1">
    <citation type="journal article" date="2018" name="Nat. Ecol. Evol.">
        <title>Genomic signatures of mitonuclear coevolution across populations of Tigriopus californicus.</title>
        <authorList>
            <person name="Barreto F.S."/>
            <person name="Watson E.T."/>
            <person name="Lima T.G."/>
            <person name="Willett C.S."/>
            <person name="Edmands S."/>
            <person name="Li W."/>
            <person name="Burton R.S."/>
        </authorList>
    </citation>
    <scope>NUCLEOTIDE SEQUENCE [LARGE SCALE GENOMIC DNA]</scope>
    <source>
        <strain evidence="7 8">San Diego</strain>
    </source>
</reference>
<comment type="function">
    <text evidence="1 5">Component of the ribosome assembly machinery. Nuclear paralog of the ribosomal protein P0, it binds pre-60S subunits at an early stage of assembly in the nucleolus, and is replaced by P0 in cytoplasmic pre-60S subunits and mature 80S ribosomes.</text>
</comment>